<dbReference type="EMBL" id="VSRR010075900">
    <property type="protein sequence ID" value="MPC87877.1"/>
    <property type="molecule type" value="Genomic_DNA"/>
</dbReference>
<reference evidence="1 2" key="1">
    <citation type="submission" date="2019-05" db="EMBL/GenBank/DDBJ databases">
        <title>Another draft genome of Portunus trituberculatus and its Hox gene families provides insights of decapod evolution.</title>
        <authorList>
            <person name="Jeong J.-H."/>
            <person name="Song I."/>
            <person name="Kim S."/>
            <person name="Choi T."/>
            <person name="Kim D."/>
            <person name="Ryu S."/>
            <person name="Kim W."/>
        </authorList>
    </citation>
    <scope>NUCLEOTIDE SEQUENCE [LARGE SCALE GENOMIC DNA]</scope>
    <source>
        <tissue evidence="1">Muscle</tissue>
    </source>
</reference>
<gene>
    <name evidence="1" type="ORF">E2C01_082757</name>
</gene>
<evidence type="ECO:0000313" key="1">
    <source>
        <dbReference type="EMBL" id="MPC87877.1"/>
    </source>
</evidence>
<comment type="caution">
    <text evidence="1">The sequence shown here is derived from an EMBL/GenBank/DDBJ whole genome shotgun (WGS) entry which is preliminary data.</text>
</comment>
<sequence>MTYSAPPSPAGEVTRWFVWPKFLMQCIVAIRQDLFMKVTMIRQLGRKTKVEETLCNKEHFVWFSVVRVRSQ</sequence>
<keyword evidence="2" id="KW-1185">Reference proteome</keyword>
<proteinExistence type="predicted"/>
<dbReference type="Proteomes" id="UP000324222">
    <property type="component" value="Unassembled WGS sequence"/>
</dbReference>
<evidence type="ECO:0000313" key="2">
    <source>
        <dbReference type="Proteomes" id="UP000324222"/>
    </source>
</evidence>
<organism evidence="1 2">
    <name type="scientific">Portunus trituberculatus</name>
    <name type="common">Swimming crab</name>
    <name type="synonym">Neptunus trituberculatus</name>
    <dbReference type="NCBI Taxonomy" id="210409"/>
    <lineage>
        <taxon>Eukaryota</taxon>
        <taxon>Metazoa</taxon>
        <taxon>Ecdysozoa</taxon>
        <taxon>Arthropoda</taxon>
        <taxon>Crustacea</taxon>
        <taxon>Multicrustacea</taxon>
        <taxon>Malacostraca</taxon>
        <taxon>Eumalacostraca</taxon>
        <taxon>Eucarida</taxon>
        <taxon>Decapoda</taxon>
        <taxon>Pleocyemata</taxon>
        <taxon>Brachyura</taxon>
        <taxon>Eubrachyura</taxon>
        <taxon>Portunoidea</taxon>
        <taxon>Portunidae</taxon>
        <taxon>Portuninae</taxon>
        <taxon>Portunus</taxon>
    </lineage>
</organism>
<accession>A0A5B7J2M2</accession>
<dbReference type="AlphaFoldDB" id="A0A5B7J2M2"/>
<protein>
    <submittedName>
        <fullName evidence="1">Uncharacterized protein</fullName>
    </submittedName>
</protein>
<name>A0A5B7J2M2_PORTR</name>